<accession>A0ABU6JC84</accession>
<dbReference type="RefSeq" id="WP_326507746.1">
    <property type="nucleotide sequence ID" value="NZ_JAWIIV010000015.1"/>
</dbReference>
<dbReference type="SMART" id="SM00554">
    <property type="entry name" value="FAS1"/>
    <property type="match status" value="1"/>
</dbReference>
<keyword evidence="1" id="KW-0732">Signal</keyword>
<gene>
    <name evidence="3" type="ORF">RY831_17875</name>
</gene>
<protein>
    <submittedName>
        <fullName evidence="3">Fasciclin domain-containing protein</fullName>
    </submittedName>
</protein>
<evidence type="ECO:0000259" key="2">
    <source>
        <dbReference type="PROSITE" id="PS50213"/>
    </source>
</evidence>
<keyword evidence="4" id="KW-1185">Reference proteome</keyword>
<dbReference type="SUPFAM" id="SSF82153">
    <property type="entry name" value="FAS1 domain"/>
    <property type="match status" value="1"/>
</dbReference>
<dbReference type="PANTHER" id="PTHR10900">
    <property type="entry name" value="PERIOSTIN-RELATED"/>
    <property type="match status" value="1"/>
</dbReference>
<dbReference type="PANTHER" id="PTHR10900:SF124">
    <property type="entry name" value="FI05614P"/>
    <property type="match status" value="1"/>
</dbReference>
<organism evidence="3 4">
    <name type="scientific">Noviherbaspirillum album</name>
    <dbReference type="NCBI Taxonomy" id="3080276"/>
    <lineage>
        <taxon>Bacteria</taxon>
        <taxon>Pseudomonadati</taxon>
        <taxon>Pseudomonadota</taxon>
        <taxon>Betaproteobacteria</taxon>
        <taxon>Burkholderiales</taxon>
        <taxon>Oxalobacteraceae</taxon>
        <taxon>Noviherbaspirillum</taxon>
    </lineage>
</organism>
<feature type="signal peptide" evidence="1">
    <location>
        <begin position="1"/>
        <end position="23"/>
    </location>
</feature>
<evidence type="ECO:0000313" key="3">
    <source>
        <dbReference type="EMBL" id="MEC4721038.1"/>
    </source>
</evidence>
<evidence type="ECO:0000313" key="4">
    <source>
        <dbReference type="Proteomes" id="UP001352263"/>
    </source>
</evidence>
<sequence length="156" mass="16441">MKRSIAAVASAFALSIAWSPAHASDLVETASTGATFKTFLAAAQTAGLSNTLKNSGPYTVFAPTDSAFNKLPPDTLQTLMKDKEKLAELVNHHIVPGKITVADVKPGKVKTVQGEEVTLTSDNGKVTVDNANVIQSDLMADNGVIHEIDTVILPKK</sequence>
<dbReference type="PROSITE" id="PS50213">
    <property type="entry name" value="FAS1"/>
    <property type="match status" value="1"/>
</dbReference>
<dbReference type="Gene3D" id="2.30.180.10">
    <property type="entry name" value="FAS1 domain"/>
    <property type="match status" value="1"/>
</dbReference>
<evidence type="ECO:0000256" key="1">
    <source>
        <dbReference type="SAM" id="SignalP"/>
    </source>
</evidence>
<dbReference type="Pfam" id="PF02469">
    <property type="entry name" value="Fasciclin"/>
    <property type="match status" value="1"/>
</dbReference>
<dbReference type="InterPro" id="IPR000782">
    <property type="entry name" value="FAS1_domain"/>
</dbReference>
<dbReference type="InterPro" id="IPR050904">
    <property type="entry name" value="Adhesion/Biosynth-related"/>
</dbReference>
<feature type="domain" description="FAS1" evidence="2">
    <location>
        <begin position="23"/>
        <end position="152"/>
    </location>
</feature>
<comment type="caution">
    <text evidence="3">The sequence shown here is derived from an EMBL/GenBank/DDBJ whole genome shotgun (WGS) entry which is preliminary data.</text>
</comment>
<dbReference type="Proteomes" id="UP001352263">
    <property type="component" value="Unassembled WGS sequence"/>
</dbReference>
<feature type="chain" id="PRO_5046747770" evidence="1">
    <location>
        <begin position="24"/>
        <end position="156"/>
    </location>
</feature>
<name>A0ABU6JC84_9BURK</name>
<reference evidence="3 4" key="1">
    <citation type="submission" date="2023-10" db="EMBL/GenBank/DDBJ databases">
        <title>Noviherbaspirillum sp. CPCC 100848 genome assembly.</title>
        <authorList>
            <person name="Li X.Y."/>
            <person name="Fang X.M."/>
        </authorList>
    </citation>
    <scope>NUCLEOTIDE SEQUENCE [LARGE SCALE GENOMIC DNA]</scope>
    <source>
        <strain evidence="3 4">CPCC 100848</strain>
    </source>
</reference>
<proteinExistence type="predicted"/>
<dbReference type="EMBL" id="JAWIIV010000015">
    <property type="protein sequence ID" value="MEC4721038.1"/>
    <property type="molecule type" value="Genomic_DNA"/>
</dbReference>
<dbReference type="InterPro" id="IPR036378">
    <property type="entry name" value="FAS1_dom_sf"/>
</dbReference>